<evidence type="ECO:0000313" key="2">
    <source>
        <dbReference type="EMBL" id="KAF5193276.1"/>
    </source>
</evidence>
<dbReference type="Gene3D" id="3.90.180.10">
    <property type="entry name" value="Medium-chain alcohol dehydrogenases, catalytic domain"/>
    <property type="match status" value="1"/>
</dbReference>
<keyword evidence="1" id="KW-0472">Membrane</keyword>
<organism evidence="2 3">
    <name type="scientific">Thalictrum thalictroides</name>
    <name type="common">Rue-anemone</name>
    <name type="synonym">Anemone thalictroides</name>
    <dbReference type="NCBI Taxonomy" id="46969"/>
    <lineage>
        <taxon>Eukaryota</taxon>
        <taxon>Viridiplantae</taxon>
        <taxon>Streptophyta</taxon>
        <taxon>Embryophyta</taxon>
        <taxon>Tracheophyta</taxon>
        <taxon>Spermatophyta</taxon>
        <taxon>Magnoliopsida</taxon>
        <taxon>Ranunculales</taxon>
        <taxon>Ranunculaceae</taxon>
        <taxon>Thalictroideae</taxon>
        <taxon>Thalictrum</taxon>
    </lineage>
</organism>
<proteinExistence type="predicted"/>
<gene>
    <name evidence="2" type="ORF">FRX31_017135</name>
</gene>
<keyword evidence="1" id="KW-1133">Transmembrane helix</keyword>
<accession>A0A7J6W789</accession>
<protein>
    <submittedName>
        <fullName evidence="2">Uncharacterized protein</fullName>
    </submittedName>
</protein>
<comment type="caution">
    <text evidence="2">The sequence shown here is derived from an EMBL/GenBank/DDBJ whole genome shotgun (WGS) entry which is preliminary data.</text>
</comment>
<keyword evidence="1" id="KW-0812">Transmembrane</keyword>
<dbReference type="InterPro" id="IPR011032">
    <property type="entry name" value="GroES-like_sf"/>
</dbReference>
<dbReference type="AlphaFoldDB" id="A0A7J6W789"/>
<keyword evidence="3" id="KW-1185">Reference proteome</keyword>
<dbReference type="Proteomes" id="UP000554482">
    <property type="component" value="Unassembled WGS sequence"/>
</dbReference>
<sequence length="138" mass="15269">MTHNLAVAIVAHNLPPAHASSSAAWLSFAFFFMFYWVSNMICVENFSDIPIALRNEGKTITWGKVIGLFSGGGSGSSTGFSTKVGSNLERFKVDERVGIRSLAASYLECEFCMNSQENYYESATKSNLHSMAFSRMER</sequence>
<dbReference type="SUPFAM" id="SSF50129">
    <property type="entry name" value="GroES-like"/>
    <property type="match status" value="1"/>
</dbReference>
<feature type="transmembrane region" description="Helical" evidence="1">
    <location>
        <begin position="23"/>
        <end position="43"/>
    </location>
</feature>
<evidence type="ECO:0000313" key="3">
    <source>
        <dbReference type="Proteomes" id="UP000554482"/>
    </source>
</evidence>
<dbReference type="EMBL" id="JABWDY010020274">
    <property type="protein sequence ID" value="KAF5193276.1"/>
    <property type="molecule type" value="Genomic_DNA"/>
</dbReference>
<name>A0A7J6W789_THATH</name>
<evidence type="ECO:0000256" key="1">
    <source>
        <dbReference type="SAM" id="Phobius"/>
    </source>
</evidence>
<reference evidence="2 3" key="1">
    <citation type="submission" date="2020-06" db="EMBL/GenBank/DDBJ databases">
        <title>Transcriptomic and genomic resources for Thalictrum thalictroides and T. hernandezii: Facilitating candidate gene discovery in an emerging model plant lineage.</title>
        <authorList>
            <person name="Arias T."/>
            <person name="Riano-Pachon D.M."/>
            <person name="Di Stilio V.S."/>
        </authorList>
    </citation>
    <scope>NUCLEOTIDE SEQUENCE [LARGE SCALE GENOMIC DNA]</scope>
    <source>
        <strain evidence="3">cv. WT478/WT964</strain>
        <tissue evidence="2">Leaves</tissue>
    </source>
</reference>